<feature type="non-terminal residue" evidence="2">
    <location>
        <position position="77"/>
    </location>
</feature>
<dbReference type="Proteomes" id="UP001605990">
    <property type="component" value="Unassembled WGS sequence"/>
</dbReference>
<protein>
    <submittedName>
        <fullName evidence="2">Uncharacterized protein</fullName>
    </submittedName>
</protein>
<organism evidence="2 3">
    <name type="scientific">Streptomyces rochei</name>
    <name type="common">Streptomyces parvullus</name>
    <dbReference type="NCBI Taxonomy" id="1928"/>
    <lineage>
        <taxon>Bacteria</taxon>
        <taxon>Bacillati</taxon>
        <taxon>Actinomycetota</taxon>
        <taxon>Actinomycetes</taxon>
        <taxon>Kitasatosporales</taxon>
        <taxon>Streptomycetaceae</taxon>
        <taxon>Streptomyces</taxon>
        <taxon>Streptomyces rochei group</taxon>
    </lineage>
</organism>
<feature type="compositionally biased region" description="Basic and acidic residues" evidence="1">
    <location>
        <begin position="33"/>
        <end position="42"/>
    </location>
</feature>
<evidence type="ECO:0000313" key="2">
    <source>
        <dbReference type="EMBL" id="MFG6299541.1"/>
    </source>
</evidence>
<evidence type="ECO:0000313" key="3">
    <source>
        <dbReference type="Proteomes" id="UP001605990"/>
    </source>
</evidence>
<name>A0ABW7E9B8_STRRO</name>
<evidence type="ECO:0000256" key="1">
    <source>
        <dbReference type="SAM" id="MobiDB-lite"/>
    </source>
</evidence>
<dbReference type="EMBL" id="JBIENY010000424">
    <property type="protein sequence ID" value="MFG6299541.1"/>
    <property type="molecule type" value="Genomic_DNA"/>
</dbReference>
<gene>
    <name evidence="2" type="ORF">ACGU38_29815</name>
</gene>
<reference evidence="2 3" key="1">
    <citation type="submission" date="2024-10" db="EMBL/GenBank/DDBJ databases">
        <title>Draft genome assembly of a novel steroid transforming actinomycete isolated from African clawed frog Xenopus laevis.</title>
        <authorList>
            <person name="Bragin E."/>
            <person name="Kollerov V."/>
            <person name="Donova M.V."/>
        </authorList>
    </citation>
    <scope>NUCLEOTIDE SEQUENCE [LARGE SCALE GENOMIC DNA]</scope>
    <source>
        <strain evidence="2 3">MTOC-St3</strain>
    </source>
</reference>
<proteinExistence type="predicted"/>
<comment type="caution">
    <text evidence="2">The sequence shown here is derived from an EMBL/GenBank/DDBJ whole genome shotgun (WGS) entry which is preliminary data.</text>
</comment>
<sequence>MEHNDGRLCSQLPERAEVVRGKGLRQSPLRGVHGQDESRDRPVLGVGPEELHHGRARLQAQAGYGAAPPYRHALRGG</sequence>
<keyword evidence="3" id="KW-1185">Reference proteome</keyword>
<accession>A0ABW7E9B8</accession>
<feature type="region of interest" description="Disordered" evidence="1">
    <location>
        <begin position="19"/>
        <end position="47"/>
    </location>
</feature>